<comment type="caution">
    <text evidence="2">The sequence shown here is derived from an EMBL/GenBank/DDBJ whole genome shotgun (WGS) entry which is preliminary data.</text>
</comment>
<dbReference type="Pfam" id="PF24168">
    <property type="entry name" value="PB4_spike"/>
    <property type="match status" value="1"/>
</dbReference>
<name>A0ABT5K0X9_9BURK</name>
<dbReference type="EMBL" id="JAQQXR010000005">
    <property type="protein sequence ID" value="MDC8758584.1"/>
    <property type="molecule type" value="Genomic_DNA"/>
</dbReference>
<evidence type="ECO:0000313" key="2">
    <source>
        <dbReference type="EMBL" id="MDC8758584.1"/>
    </source>
</evidence>
<dbReference type="InterPro" id="IPR057549">
    <property type="entry name" value="PB4_spike"/>
</dbReference>
<dbReference type="Gene3D" id="2.160.10.20">
    <property type="entry name" value="Insect antifreeze protein"/>
    <property type="match status" value="1"/>
</dbReference>
<reference evidence="2 3" key="1">
    <citation type="submission" date="2022-10" db="EMBL/GenBank/DDBJ databases">
        <title>Janthinobacterium sp. hw3 Genome sequencing.</title>
        <authorList>
            <person name="Park S."/>
        </authorList>
    </citation>
    <scope>NUCLEOTIDE SEQUENCE [LARGE SCALE GENOMIC DNA]</scope>
    <source>
        <strain evidence="3">hw3</strain>
    </source>
</reference>
<dbReference type="SUPFAM" id="SSF141571">
    <property type="entry name" value="Pentapeptide repeat-like"/>
    <property type="match status" value="1"/>
</dbReference>
<dbReference type="Proteomes" id="UP001221208">
    <property type="component" value="Unassembled WGS sequence"/>
</dbReference>
<feature type="domain" description="Straight fiber protein PB4 spike" evidence="1">
    <location>
        <begin position="102"/>
        <end position="204"/>
    </location>
</feature>
<sequence>MTTQMLNDRDALIQATYPRFEDQGSGKLVLLVASAQLFKMPAAGGADPAPITLTALPLNLPSDDIVFGIVGGTLTGTGNARTLTYAAMTAPTAAITATVTHQGVAYTATQAIVKVADGGAGPRGSQTLYLFGGAWSDAAADEATTGPNQLGDTVTISNNGTFALTKTWNGTAWVAPGVVIDGKMLVTGSVSAAAINTNNLTLRAADGTLILGAGTALGGTYIANAAITTSKIGDAQITSAKIADAQITSAKIADAQITGAKIADAQITAAKIGDAEITSAKIANASITNAKIVNAAVDTLQLAGQAVTIPLSAASKSLPCNVPLTLTITSTGAPILILGYSMGIVAGVYRTVLEEQVTLYRDGNIIFTTIEDKFTSSKNENTRNFIFLDRPGIGAFTYSMVRSGVFFSDGGHVDQYERFPSNALATLFLLETKR</sequence>
<evidence type="ECO:0000259" key="1">
    <source>
        <dbReference type="Pfam" id="PF24168"/>
    </source>
</evidence>
<organism evidence="2 3">
    <name type="scientific">Janthinobacterium fluminis</name>
    <dbReference type="NCBI Taxonomy" id="2987524"/>
    <lineage>
        <taxon>Bacteria</taxon>
        <taxon>Pseudomonadati</taxon>
        <taxon>Pseudomonadota</taxon>
        <taxon>Betaproteobacteria</taxon>
        <taxon>Burkholderiales</taxon>
        <taxon>Oxalobacteraceae</taxon>
        <taxon>Janthinobacterium</taxon>
    </lineage>
</organism>
<gene>
    <name evidence="2" type="ORF">OIK44_13460</name>
</gene>
<proteinExistence type="predicted"/>
<dbReference type="RefSeq" id="WP_273671279.1">
    <property type="nucleotide sequence ID" value="NZ_JAQQXR010000005.1"/>
</dbReference>
<keyword evidence="3" id="KW-1185">Reference proteome</keyword>
<evidence type="ECO:0000313" key="3">
    <source>
        <dbReference type="Proteomes" id="UP001221208"/>
    </source>
</evidence>
<accession>A0ABT5K0X9</accession>
<protein>
    <recommendedName>
        <fullName evidence="1">Straight fiber protein PB4 spike domain-containing protein</fullName>
    </recommendedName>
</protein>